<accession>A9H7J5</accession>
<keyword evidence="2" id="KW-1185">Reference proteome</keyword>
<evidence type="ECO:0000313" key="2">
    <source>
        <dbReference type="Proteomes" id="UP000001176"/>
    </source>
</evidence>
<proteinExistence type="predicted"/>
<organism evidence="1 2">
    <name type="scientific">Gluconacetobacter diazotrophicus (strain ATCC 49037 / DSM 5601 / CCUG 37298 / CIP 103539 / LMG 7603 / PAl5)</name>
    <dbReference type="NCBI Taxonomy" id="272568"/>
    <lineage>
        <taxon>Bacteria</taxon>
        <taxon>Pseudomonadati</taxon>
        <taxon>Pseudomonadota</taxon>
        <taxon>Alphaproteobacteria</taxon>
        <taxon>Acetobacterales</taxon>
        <taxon>Acetobacteraceae</taxon>
        <taxon>Gluconacetobacter</taxon>
    </lineage>
</organism>
<reference evidence="1 2" key="1">
    <citation type="journal article" date="2009" name="BMC Genomics">
        <title>Complete genome sequence of the sugarcane nitrogen-fixing endophyte Gluconacetobacter diazotrophicus Pal5.</title>
        <authorList>
            <person name="Bertalan M."/>
            <person name="Albano R."/>
            <person name="Padua V."/>
            <person name="Rouws L."/>
            <person name="Rojas C."/>
            <person name="Hemerly A."/>
            <person name="Teixeira K."/>
            <person name="Schwab S."/>
            <person name="Araujo J."/>
            <person name="Oliveira A."/>
            <person name="Franca L."/>
            <person name="Magalhaes V."/>
            <person name="Alqueres S."/>
            <person name="Cardoso A."/>
            <person name="Almeida W."/>
            <person name="Loureiro M.M."/>
            <person name="Nogueira E."/>
            <person name="Cidade D."/>
            <person name="Oliveira D."/>
            <person name="Simao T."/>
            <person name="Macedo J."/>
            <person name="Valadao A."/>
            <person name="Dreschsel M."/>
            <person name="Freitas F."/>
            <person name="Vidal M."/>
            <person name="Guedes H."/>
            <person name="Rodrigues E."/>
            <person name="Meneses C."/>
            <person name="Brioso P."/>
            <person name="Pozzer L."/>
            <person name="Figueiredo D."/>
            <person name="Montano H."/>
            <person name="Junior J."/>
            <person name="Filho G."/>
            <person name="Flores V."/>
            <person name="Ferreira B."/>
            <person name="Branco A."/>
            <person name="Gonzalez P."/>
            <person name="Guillobel H."/>
            <person name="Lemos M."/>
            <person name="Seibel L."/>
            <person name="Macedo J."/>
            <person name="Alves-Ferreira M."/>
            <person name="Sachetto-Martins G."/>
            <person name="Coelho A."/>
            <person name="Santos E."/>
            <person name="Amaral G."/>
            <person name="Neves A."/>
            <person name="Pacheco A.B."/>
            <person name="Carvalho D."/>
            <person name="Lery L."/>
            <person name="Bisch P."/>
            <person name="Rossle S.C."/>
            <person name="Urmenyi T."/>
            <person name="Kruger W.V."/>
            <person name="Martins O."/>
            <person name="Baldani J.I."/>
            <person name="Ferreira P.C."/>
        </authorList>
    </citation>
    <scope>NUCLEOTIDE SEQUENCE [LARGE SCALE GENOMIC DNA]</scope>
    <source>
        <strain evidence="2">ATCC 49037 / DSM 5601 / CCUG 37298 / CIP 103539 / LMG 7603 / PAl5</strain>
    </source>
</reference>
<evidence type="ECO:0000313" key="1">
    <source>
        <dbReference type="EMBL" id="CAP57648.1"/>
    </source>
</evidence>
<protein>
    <submittedName>
        <fullName evidence="1">Uncharacterized protein</fullName>
    </submittedName>
</protein>
<gene>
    <name evidence="1" type="ordered locus">GDI3705</name>
</gene>
<name>A9H7J5_GLUDA</name>
<dbReference type="AlphaFoldDB" id="A9H7J5"/>
<dbReference type="EMBL" id="AM889285">
    <property type="protein sequence ID" value="CAP57648.1"/>
    <property type="molecule type" value="Genomic_DNA"/>
</dbReference>
<sequence length="52" mass="5714">MYSLCRLSGDRCMGLNGRHEAKAARLTNAEKLIDSPGLRNGLFGIRHQASVK</sequence>
<dbReference type="KEGG" id="gdi:GDI3705"/>
<dbReference type="Proteomes" id="UP000001176">
    <property type="component" value="Chromosome"/>
</dbReference>